<gene>
    <name evidence="1" type="ORF">EYC84_002654</name>
</gene>
<reference evidence="1 2" key="1">
    <citation type="submission" date="2019-06" db="EMBL/GenBank/DDBJ databases">
        <title>Genome Sequence of the Brown Rot Fungal Pathogen Monilinia fructicola.</title>
        <authorList>
            <person name="De Miccolis Angelini R.M."/>
            <person name="Landi L."/>
            <person name="Abate D."/>
            <person name="Pollastro S."/>
            <person name="Romanazzi G."/>
            <person name="Faretra F."/>
        </authorList>
    </citation>
    <scope>NUCLEOTIDE SEQUENCE [LARGE SCALE GENOMIC DNA]</scope>
    <source>
        <strain evidence="1 2">Mfrc123</strain>
    </source>
</reference>
<accession>A0A5M9JLJ5</accession>
<dbReference type="EMBL" id="VICG01000007">
    <property type="protein sequence ID" value="KAA8570358.1"/>
    <property type="molecule type" value="Genomic_DNA"/>
</dbReference>
<name>A0A5M9JLJ5_MONFR</name>
<evidence type="ECO:0000313" key="1">
    <source>
        <dbReference type="EMBL" id="KAA8570358.1"/>
    </source>
</evidence>
<dbReference type="AlphaFoldDB" id="A0A5M9JLJ5"/>
<proteinExistence type="predicted"/>
<dbReference type="Proteomes" id="UP000322873">
    <property type="component" value="Unassembled WGS sequence"/>
</dbReference>
<organism evidence="1 2">
    <name type="scientific">Monilinia fructicola</name>
    <name type="common">Brown rot fungus</name>
    <name type="synonym">Ciboria fructicola</name>
    <dbReference type="NCBI Taxonomy" id="38448"/>
    <lineage>
        <taxon>Eukaryota</taxon>
        <taxon>Fungi</taxon>
        <taxon>Dikarya</taxon>
        <taxon>Ascomycota</taxon>
        <taxon>Pezizomycotina</taxon>
        <taxon>Leotiomycetes</taxon>
        <taxon>Helotiales</taxon>
        <taxon>Sclerotiniaceae</taxon>
        <taxon>Monilinia</taxon>
    </lineage>
</organism>
<protein>
    <submittedName>
        <fullName evidence="1">Uncharacterized protein</fullName>
    </submittedName>
</protein>
<keyword evidence="2" id="KW-1185">Reference proteome</keyword>
<evidence type="ECO:0000313" key="2">
    <source>
        <dbReference type="Proteomes" id="UP000322873"/>
    </source>
</evidence>
<sequence length="95" mass="10909">MRFFSNLSILQDYSWVGICIKIILGHSGQFPFFWGGAIGAMELYRKGFVCENGILFFKFSGRKEFRQKGDIDIALPIRDGVPEHSSNCKITWKNQ</sequence>
<comment type="caution">
    <text evidence="1">The sequence shown here is derived from an EMBL/GenBank/DDBJ whole genome shotgun (WGS) entry which is preliminary data.</text>
</comment>